<evidence type="ECO:0000256" key="4">
    <source>
        <dbReference type="RuleBase" id="RU000559"/>
    </source>
</evidence>
<protein>
    <recommendedName>
        <fullName evidence="4">50S ribosomal protein L19</fullName>
    </recommendedName>
</protein>
<dbReference type="PANTHER" id="PTHR15680:SF9">
    <property type="entry name" value="LARGE RIBOSOMAL SUBUNIT PROTEIN BL19M"/>
    <property type="match status" value="1"/>
</dbReference>
<dbReference type="GO" id="GO:0003735">
    <property type="term" value="F:structural constituent of ribosome"/>
    <property type="evidence" value="ECO:0007669"/>
    <property type="project" value="InterPro"/>
</dbReference>
<dbReference type="PANTHER" id="PTHR15680">
    <property type="entry name" value="RIBOSOMAL PROTEIN L19"/>
    <property type="match status" value="1"/>
</dbReference>
<dbReference type="InterPro" id="IPR001857">
    <property type="entry name" value="Ribosomal_bL19"/>
</dbReference>
<comment type="caution">
    <text evidence="6">The sequence shown here is derived from an EMBL/GenBank/DDBJ whole genome shotgun (WGS) entry which is preliminary data.</text>
</comment>
<evidence type="ECO:0000256" key="5">
    <source>
        <dbReference type="SAM" id="MobiDB-lite"/>
    </source>
</evidence>
<evidence type="ECO:0000256" key="2">
    <source>
        <dbReference type="ARBA" id="ARBA00022980"/>
    </source>
</evidence>
<reference evidence="6 7" key="1">
    <citation type="journal article" date="2016" name="Nat. Commun.">
        <title>Thousands of microbial genomes shed light on interconnected biogeochemical processes in an aquifer system.</title>
        <authorList>
            <person name="Anantharaman K."/>
            <person name="Brown C.T."/>
            <person name="Hug L.A."/>
            <person name="Sharon I."/>
            <person name="Castelle C.J."/>
            <person name="Probst A.J."/>
            <person name="Thomas B.C."/>
            <person name="Singh A."/>
            <person name="Wilkins M.J."/>
            <person name="Karaoz U."/>
            <person name="Brodie E.L."/>
            <person name="Williams K.H."/>
            <person name="Hubbard S.S."/>
            <person name="Banfield J.F."/>
        </authorList>
    </citation>
    <scope>NUCLEOTIDE SEQUENCE [LARGE SCALE GENOMIC DNA]</scope>
</reference>
<dbReference type="EMBL" id="MFTO01000005">
    <property type="protein sequence ID" value="OGI64184.1"/>
    <property type="molecule type" value="Genomic_DNA"/>
</dbReference>
<keyword evidence="2 6" id="KW-0689">Ribosomal protein</keyword>
<evidence type="ECO:0000313" key="6">
    <source>
        <dbReference type="EMBL" id="OGI64184.1"/>
    </source>
</evidence>
<comment type="function">
    <text evidence="4">This protein is located at the 30S-50S ribosomal subunit interface and may play a role in the structure and function of the aminoacyl-tRNA binding site.</text>
</comment>
<dbReference type="InterPro" id="IPR008991">
    <property type="entry name" value="Translation_prot_SH3-like_sf"/>
</dbReference>
<dbReference type="InterPro" id="IPR038657">
    <property type="entry name" value="Ribosomal_bL19_sf"/>
</dbReference>
<name>A0A1F6V409_9BACT</name>
<dbReference type="PRINTS" id="PR00061">
    <property type="entry name" value="RIBOSOMALL19"/>
</dbReference>
<comment type="similarity">
    <text evidence="1 4">Belongs to the bacterial ribosomal protein bL19 family.</text>
</comment>
<dbReference type="NCBIfam" id="TIGR01024">
    <property type="entry name" value="rplS_bact"/>
    <property type="match status" value="1"/>
</dbReference>
<proteinExistence type="inferred from homology"/>
<sequence length="162" mass="17944">MGTFSLIVKFSNGMAGNIVSKIKFSPVDIEERKALVFNSGDTVKVWSKVLDEKGKSRLQAFEGIVLARKHGRENGATFTVRRVASGVGVERIFPLYSPMIDKIEITKKSRARRSKLYYVREKAVKDVRRKLRSNVSMADAEDAVEAPTPEGAGVPTENVGKE</sequence>
<dbReference type="Proteomes" id="UP000178985">
    <property type="component" value="Unassembled WGS sequence"/>
</dbReference>
<evidence type="ECO:0000256" key="1">
    <source>
        <dbReference type="ARBA" id="ARBA00005781"/>
    </source>
</evidence>
<dbReference type="GO" id="GO:1990904">
    <property type="term" value="C:ribonucleoprotein complex"/>
    <property type="evidence" value="ECO:0007669"/>
    <property type="project" value="UniProtKB-KW"/>
</dbReference>
<dbReference type="GO" id="GO:0005840">
    <property type="term" value="C:ribosome"/>
    <property type="evidence" value="ECO:0007669"/>
    <property type="project" value="UniProtKB-KW"/>
</dbReference>
<keyword evidence="3 4" id="KW-0687">Ribonucleoprotein</keyword>
<dbReference type="Pfam" id="PF01245">
    <property type="entry name" value="Ribosomal_L19"/>
    <property type="match status" value="1"/>
</dbReference>
<evidence type="ECO:0000313" key="7">
    <source>
        <dbReference type="Proteomes" id="UP000178985"/>
    </source>
</evidence>
<accession>A0A1F6V409</accession>
<dbReference type="AlphaFoldDB" id="A0A1F6V409"/>
<dbReference type="SUPFAM" id="SSF50104">
    <property type="entry name" value="Translation proteins SH3-like domain"/>
    <property type="match status" value="1"/>
</dbReference>
<feature type="region of interest" description="Disordered" evidence="5">
    <location>
        <begin position="138"/>
        <end position="162"/>
    </location>
</feature>
<evidence type="ECO:0000256" key="3">
    <source>
        <dbReference type="ARBA" id="ARBA00023274"/>
    </source>
</evidence>
<dbReference type="GO" id="GO:0006412">
    <property type="term" value="P:translation"/>
    <property type="evidence" value="ECO:0007669"/>
    <property type="project" value="InterPro"/>
</dbReference>
<gene>
    <name evidence="6" type="ORF">A2733_02930</name>
</gene>
<dbReference type="Gene3D" id="2.30.30.790">
    <property type="match status" value="1"/>
</dbReference>
<organism evidence="6 7">
    <name type="scientific">Candidatus Nomurabacteria bacterium RIFCSPHIGHO2_01_FULL_40_20</name>
    <dbReference type="NCBI Taxonomy" id="1801738"/>
    <lineage>
        <taxon>Bacteria</taxon>
        <taxon>Candidatus Nomuraibacteriota</taxon>
    </lineage>
</organism>